<evidence type="ECO:0000256" key="1">
    <source>
        <dbReference type="SAM" id="Phobius"/>
    </source>
</evidence>
<comment type="caution">
    <text evidence="2">The sequence shown here is derived from an EMBL/GenBank/DDBJ whole genome shotgun (WGS) entry which is preliminary data.</text>
</comment>
<accession>A0A5R9B8L4</accession>
<feature type="transmembrane region" description="Helical" evidence="1">
    <location>
        <begin position="222"/>
        <end position="241"/>
    </location>
</feature>
<dbReference type="AlphaFoldDB" id="A0A5R9B8L4"/>
<sequence>MRHLLSVLCLLLAGMLSVGGLAGYQLDQLLRSEEPVRQIAGSLPQEEDFAEAVTDIIMEDLTGRLPDQLQWAVPGAADELLAPVVSSAFNNERTLDAWDEVLQETRTSYTAQLEDIFAEGTSGEVRELDIELDLSPVSDAMTQPLREGLGDALSWIPGVDPESFDIIAPEITVDIQAATDSTADPYSWATVAAASQYWLFSAGGAAALALLGLLIGHGRGRWFAVATGGLVAASLGLWIALTAGSPEFQHPAGVPEAAGTILDHIQVQYTQWAQPAWWIFSVVSGVVGLAAMIAGLLTPSRRR</sequence>
<protein>
    <submittedName>
        <fullName evidence="2">Uncharacterized protein</fullName>
    </submittedName>
</protein>
<dbReference type="Proteomes" id="UP000310458">
    <property type="component" value="Unassembled WGS sequence"/>
</dbReference>
<gene>
    <name evidence="2" type="ORF">FEF26_14225</name>
</gene>
<dbReference type="EMBL" id="VAVZ01000055">
    <property type="protein sequence ID" value="TLP92903.1"/>
    <property type="molecule type" value="Genomic_DNA"/>
</dbReference>
<keyword evidence="1" id="KW-0812">Transmembrane</keyword>
<dbReference type="OrthoDB" id="4965312at2"/>
<organism evidence="2 3">
    <name type="scientific">Nesterenkonia salmonea</name>
    <dbReference type="NCBI Taxonomy" id="1804987"/>
    <lineage>
        <taxon>Bacteria</taxon>
        <taxon>Bacillati</taxon>
        <taxon>Actinomycetota</taxon>
        <taxon>Actinomycetes</taxon>
        <taxon>Micrococcales</taxon>
        <taxon>Micrococcaceae</taxon>
        <taxon>Nesterenkonia</taxon>
    </lineage>
</organism>
<reference evidence="2 3" key="1">
    <citation type="submission" date="2019-05" db="EMBL/GenBank/DDBJ databases">
        <title>Nesterenkonia sp. GY074 isolated from the Southern Atlantic Ocean.</title>
        <authorList>
            <person name="Zhang G."/>
        </authorList>
    </citation>
    <scope>NUCLEOTIDE SEQUENCE [LARGE SCALE GENOMIC DNA]</scope>
    <source>
        <strain evidence="2 3">GY074</strain>
    </source>
</reference>
<feature type="transmembrane region" description="Helical" evidence="1">
    <location>
        <begin position="197"/>
        <end position="215"/>
    </location>
</feature>
<evidence type="ECO:0000313" key="3">
    <source>
        <dbReference type="Proteomes" id="UP000310458"/>
    </source>
</evidence>
<proteinExistence type="predicted"/>
<keyword evidence="3" id="KW-1185">Reference proteome</keyword>
<dbReference type="RefSeq" id="WP_138254199.1">
    <property type="nucleotide sequence ID" value="NZ_VAVZ01000055.1"/>
</dbReference>
<name>A0A5R9B8L4_9MICC</name>
<evidence type="ECO:0000313" key="2">
    <source>
        <dbReference type="EMBL" id="TLP92903.1"/>
    </source>
</evidence>
<keyword evidence="1" id="KW-1133">Transmembrane helix</keyword>
<feature type="transmembrane region" description="Helical" evidence="1">
    <location>
        <begin position="276"/>
        <end position="297"/>
    </location>
</feature>
<keyword evidence="1" id="KW-0472">Membrane</keyword>